<organism evidence="8 9">
    <name type="scientific">Domibacillus enclensis</name>
    <dbReference type="NCBI Taxonomy" id="1017273"/>
    <lineage>
        <taxon>Bacteria</taxon>
        <taxon>Bacillati</taxon>
        <taxon>Bacillota</taxon>
        <taxon>Bacilli</taxon>
        <taxon>Bacillales</taxon>
        <taxon>Bacillaceae</taxon>
        <taxon>Domibacillus</taxon>
    </lineage>
</organism>
<dbReference type="SUPFAM" id="SSF75005">
    <property type="entry name" value="Arabinanase/levansucrase/invertase"/>
    <property type="match status" value="1"/>
</dbReference>
<dbReference type="SMART" id="SM00640">
    <property type="entry name" value="Glyco_32"/>
    <property type="match status" value="1"/>
</dbReference>
<dbReference type="RefSeq" id="WP_045850214.1">
    <property type="nucleotide sequence ID" value="NZ_FTLX01000007.1"/>
</dbReference>
<dbReference type="PROSITE" id="PS00609">
    <property type="entry name" value="GLYCOSYL_HYDROL_F32"/>
    <property type="match status" value="1"/>
</dbReference>
<evidence type="ECO:0000256" key="2">
    <source>
        <dbReference type="ARBA" id="ARBA00022801"/>
    </source>
</evidence>
<dbReference type="InterPro" id="IPR013148">
    <property type="entry name" value="Glyco_hydro_32_N"/>
</dbReference>
<dbReference type="InterPro" id="IPR023296">
    <property type="entry name" value="Glyco_hydro_beta-prop_sf"/>
</dbReference>
<evidence type="ECO:0000256" key="3">
    <source>
        <dbReference type="ARBA" id="ARBA00023295"/>
    </source>
</evidence>
<comment type="similarity">
    <text evidence="1 4">Belongs to the glycosyl hydrolase 32 family.</text>
</comment>
<evidence type="ECO:0000313" key="9">
    <source>
        <dbReference type="Proteomes" id="UP000186385"/>
    </source>
</evidence>
<dbReference type="CDD" id="cd18622">
    <property type="entry name" value="GH32_Inu-like"/>
    <property type="match status" value="1"/>
</dbReference>
<dbReference type="Pfam" id="PF00251">
    <property type="entry name" value="Glyco_hydro_32N"/>
    <property type="match status" value="1"/>
</dbReference>
<evidence type="ECO:0000259" key="5">
    <source>
        <dbReference type="Pfam" id="PF00251"/>
    </source>
</evidence>
<evidence type="ECO:0000256" key="4">
    <source>
        <dbReference type="RuleBase" id="RU362110"/>
    </source>
</evidence>
<keyword evidence="3 4" id="KW-0326">Glycosidase</keyword>
<proteinExistence type="inferred from homology"/>
<dbReference type="GO" id="GO:0004575">
    <property type="term" value="F:sucrose alpha-glucosidase activity"/>
    <property type="evidence" value="ECO:0007669"/>
    <property type="project" value="TreeGrafter"/>
</dbReference>
<accession>A0A1N7A5U7</accession>
<dbReference type="PANTHER" id="PTHR42800">
    <property type="entry name" value="EXOINULINASE INUD (AFU_ORTHOLOGUE AFUA_5G00480)"/>
    <property type="match status" value="1"/>
</dbReference>
<dbReference type="EMBL" id="MWSK01000007">
    <property type="protein sequence ID" value="OXS75705.1"/>
    <property type="molecule type" value="Genomic_DNA"/>
</dbReference>
<keyword evidence="2 4" id="KW-0378">Hydrolase</keyword>
<gene>
    <name evidence="7" type="ORF">B1B05_14305</name>
    <name evidence="8" type="ORF">SAMN05443094_10778</name>
</gene>
<dbReference type="InterPro" id="IPR013189">
    <property type="entry name" value="Glyco_hydro_32_C"/>
</dbReference>
<reference evidence="8 9" key="1">
    <citation type="submission" date="2017-01" db="EMBL/GenBank/DDBJ databases">
        <authorList>
            <person name="Mah S.A."/>
            <person name="Swanson W.J."/>
            <person name="Moy G.W."/>
            <person name="Vacquier V.D."/>
        </authorList>
    </citation>
    <scope>NUCLEOTIDE SEQUENCE [LARGE SCALE GENOMIC DNA]</scope>
    <source>
        <strain evidence="8 9">NIO-1016</strain>
    </source>
</reference>
<dbReference type="Pfam" id="PF08244">
    <property type="entry name" value="Glyco_hydro_32C"/>
    <property type="match status" value="1"/>
</dbReference>
<dbReference type="GO" id="GO:0005987">
    <property type="term" value="P:sucrose catabolic process"/>
    <property type="evidence" value="ECO:0007669"/>
    <property type="project" value="TreeGrafter"/>
</dbReference>
<dbReference type="Proteomes" id="UP000215545">
    <property type="component" value="Unassembled WGS sequence"/>
</dbReference>
<protein>
    <submittedName>
        <fullName evidence="7">Glycoside hydrolase</fullName>
    </submittedName>
    <submittedName>
        <fullName evidence="8">Levanase</fullName>
    </submittedName>
</protein>
<dbReference type="EMBL" id="FTLX01000007">
    <property type="protein sequence ID" value="SIR34376.1"/>
    <property type="molecule type" value="Genomic_DNA"/>
</dbReference>
<dbReference type="OrthoDB" id="9759709at2"/>
<dbReference type="GO" id="GO:0005737">
    <property type="term" value="C:cytoplasm"/>
    <property type="evidence" value="ECO:0007669"/>
    <property type="project" value="TreeGrafter"/>
</dbReference>
<evidence type="ECO:0000313" key="7">
    <source>
        <dbReference type="EMBL" id="OXS75705.1"/>
    </source>
</evidence>
<evidence type="ECO:0000256" key="1">
    <source>
        <dbReference type="ARBA" id="ARBA00009902"/>
    </source>
</evidence>
<evidence type="ECO:0000313" key="10">
    <source>
        <dbReference type="Proteomes" id="UP000215545"/>
    </source>
</evidence>
<dbReference type="InterPro" id="IPR013320">
    <property type="entry name" value="ConA-like_dom_sf"/>
</dbReference>
<reference evidence="10" key="2">
    <citation type="submission" date="2017-03" db="EMBL/GenBank/DDBJ databases">
        <title>Bacillus sp. V-88(T) DSM27956, whole genome shotgun sequencing project.</title>
        <authorList>
            <person name="Dastager S.G."/>
            <person name="Neurgaonkar P.S."/>
            <person name="Dharne M.S."/>
        </authorList>
    </citation>
    <scope>NUCLEOTIDE SEQUENCE [LARGE SCALE GENOMIC DNA]</scope>
    <source>
        <strain evidence="10">DSM 25145</strain>
    </source>
</reference>
<dbReference type="InterPro" id="IPR018053">
    <property type="entry name" value="Glyco_hydro_32_AS"/>
</dbReference>
<dbReference type="Gene3D" id="2.115.10.20">
    <property type="entry name" value="Glycosyl hydrolase domain, family 43"/>
    <property type="match status" value="1"/>
</dbReference>
<dbReference type="PANTHER" id="PTHR42800:SF1">
    <property type="entry name" value="EXOINULINASE INUD (AFU_ORTHOLOGUE AFUA_5G00480)"/>
    <property type="match status" value="1"/>
</dbReference>
<evidence type="ECO:0000259" key="6">
    <source>
        <dbReference type="Pfam" id="PF08244"/>
    </source>
</evidence>
<dbReference type="STRING" id="1017273.SAMN05443094_10778"/>
<feature type="domain" description="Glycosyl hydrolase family 32 N-terminal" evidence="5">
    <location>
        <begin position="20"/>
        <end position="334"/>
    </location>
</feature>
<dbReference type="Proteomes" id="UP000186385">
    <property type="component" value="Unassembled WGS sequence"/>
</dbReference>
<dbReference type="AlphaFoldDB" id="A0A1N7A5U7"/>
<dbReference type="Gene3D" id="2.60.120.560">
    <property type="entry name" value="Exo-inulinase, domain 1"/>
    <property type="match status" value="1"/>
</dbReference>
<name>A0A1N7A5U7_9BACI</name>
<keyword evidence="10" id="KW-1185">Reference proteome</keyword>
<sequence>MTNISVKEPFYTETFRPQFHYSPETNWLNDPNGMVYYNGEYHLFYQHHPDGTTWGPMHWGHAVSVDLIHWEHLPVALKPDEIGTIFSGSAVVDWNDTTGFFGGQSGLVAIFTHDGTKPDSGEKFQAQSLAYSTDNGRTWNRYEGNPVLLDENQADFRDPKVFWHEESNRWVMVLATGQTISFYTSPDLKSWVLASVFGENQGFHDGVWECPDLFQLPVNGNEALKKWVLLVSVGDNPDFLEGSRTQYFIGDFDGQTFKNDYSHDTTLWLDHGRDNYAGVSWSDLPESDSRRIYIGWMSNWKYANLTPSKSWRGAMTLPRELSLAMTEQGIRLRQLPVKESAALRTETIELKRNEFMAGNQIVYTPETNAYELEAEFDIKEPGVFGFALCSGSLEKTVVGYDANAQKLFIDRSQSGKSDFHRDFAVKHEAELKPKDGKVKLKVYVDWSSVEVFANDGELTMTDLIFPDSSSRGVEWFAEEGSVQLLSLNVHLLKNIWA</sequence>
<dbReference type="InterPro" id="IPR001362">
    <property type="entry name" value="Glyco_hydro_32"/>
</dbReference>
<evidence type="ECO:0000313" key="8">
    <source>
        <dbReference type="EMBL" id="SIR34376.1"/>
    </source>
</evidence>
<feature type="domain" description="Glycosyl hydrolase family 32 C-terminal" evidence="6">
    <location>
        <begin position="359"/>
        <end position="490"/>
    </location>
</feature>
<dbReference type="SUPFAM" id="SSF49899">
    <property type="entry name" value="Concanavalin A-like lectins/glucanases"/>
    <property type="match status" value="1"/>
</dbReference>
<reference evidence="7" key="3">
    <citation type="submission" date="2017-03" db="EMBL/GenBank/DDBJ databases">
        <authorList>
            <person name="Dastager S.G."/>
            <person name="Neurgaonkar P.S."/>
            <person name="Dharne M.S."/>
        </authorList>
    </citation>
    <scope>NUCLEOTIDE SEQUENCE</scope>
    <source>
        <strain evidence="7">DSM 25145</strain>
    </source>
</reference>